<dbReference type="PANTHER" id="PTHR45766:SF6">
    <property type="entry name" value="SWI_SNF-RELATED MATRIX-ASSOCIATED ACTIN-DEPENDENT REGULATOR OF CHROMATIN SUBFAMILY A-LIKE PROTEIN 1"/>
    <property type="match status" value="1"/>
</dbReference>
<evidence type="ECO:0000313" key="4">
    <source>
        <dbReference type="EMBL" id="GAT04200.1"/>
    </source>
</evidence>
<reference evidence="4 5" key="1">
    <citation type="journal article" date="2016" name="Genome Announc.">
        <title>Draft Genome Sequences of Five Rapidly Growing Mycobacterium Species, M. thermoresistibile, M. fortuitum subsp. acetamidolyticum, M. canariasense, M. brisbanense, and M. novocastrense.</title>
        <authorList>
            <person name="Katahira K."/>
            <person name="Ogura Y."/>
            <person name="Gotoh Y."/>
            <person name="Hayashi T."/>
        </authorList>
    </citation>
    <scope>NUCLEOTIDE SEQUENCE [LARGE SCALE GENOMIC DNA]</scope>
    <source>
        <strain evidence="4 5">JCM6368</strain>
    </source>
</reference>
<keyword evidence="1" id="KW-0378">Hydrolase</keyword>
<dbReference type="GO" id="GO:0006281">
    <property type="term" value="P:DNA repair"/>
    <property type="evidence" value="ECO:0007669"/>
    <property type="project" value="TreeGrafter"/>
</dbReference>
<keyword evidence="4" id="KW-0547">Nucleotide-binding</keyword>
<gene>
    <name evidence="4" type="ORF">RMCFA_4311</name>
</gene>
<dbReference type="CDD" id="cd18793">
    <property type="entry name" value="SF2_C_SNF"/>
    <property type="match status" value="1"/>
</dbReference>
<dbReference type="CDD" id="cd10311">
    <property type="entry name" value="PLDc_N_DEXD_c"/>
    <property type="match status" value="1"/>
</dbReference>
<dbReference type="InterPro" id="IPR038718">
    <property type="entry name" value="SNF2-like_sf"/>
</dbReference>
<reference evidence="5" key="2">
    <citation type="submission" date="2016-02" db="EMBL/GenBank/DDBJ databases">
        <title>Draft genome sequence of five rapidly growing Mycobacterium species.</title>
        <authorList>
            <person name="Katahira K."/>
            <person name="Gotou Y."/>
            <person name="Iida K."/>
            <person name="Ogura Y."/>
            <person name="Hayashi T."/>
        </authorList>
    </citation>
    <scope>NUCLEOTIDE SEQUENCE [LARGE SCALE GENOMIC DNA]</scope>
    <source>
        <strain evidence="5">JCM6368</strain>
    </source>
</reference>
<dbReference type="SMART" id="SM00487">
    <property type="entry name" value="DEXDc"/>
    <property type="match status" value="1"/>
</dbReference>
<dbReference type="GO" id="GO:0016787">
    <property type="term" value="F:hydrolase activity"/>
    <property type="evidence" value="ECO:0007669"/>
    <property type="project" value="UniProtKB-KW"/>
</dbReference>
<feature type="domain" description="Helicase C-terminal" evidence="3">
    <location>
        <begin position="693"/>
        <end position="878"/>
    </location>
</feature>
<dbReference type="GO" id="GO:0031297">
    <property type="term" value="P:replication fork processing"/>
    <property type="evidence" value="ECO:0007669"/>
    <property type="project" value="TreeGrafter"/>
</dbReference>
<dbReference type="RefSeq" id="WP_061264568.1">
    <property type="nucleotide sequence ID" value="NZ_BCSZ01000040.1"/>
</dbReference>
<organism evidence="4 5">
    <name type="scientific">Mycolicibacterium fortuitum subsp. acetamidolyticum</name>
    <dbReference type="NCBI Taxonomy" id="144550"/>
    <lineage>
        <taxon>Bacteria</taxon>
        <taxon>Bacillati</taxon>
        <taxon>Actinomycetota</taxon>
        <taxon>Actinomycetes</taxon>
        <taxon>Mycobacteriales</taxon>
        <taxon>Mycobacteriaceae</taxon>
        <taxon>Mycolicibacterium</taxon>
    </lineage>
</organism>
<accession>A0A100WTU5</accession>
<protein>
    <submittedName>
        <fullName evidence="4">Helicase</fullName>
    </submittedName>
</protein>
<dbReference type="AlphaFoldDB" id="A0A100WTU5"/>
<dbReference type="PROSITE" id="PS51194">
    <property type="entry name" value="HELICASE_CTER"/>
    <property type="match status" value="1"/>
</dbReference>
<dbReference type="EMBL" id="BCSZ01000040">
    <property type="protein sequence ID" value="GAT04200.1"/>
    <property type="molecule type" value="Genomic_DNA"/>
</dbReference>
<evidence type="ECO:0000259" key="3">
    <source>
        <dbReference type="PROSITE" id="PS51194"/>
    </source>
</evidence>
<dbReference type="Pfam" id="PF00176">
    <property type="entry name" value="SNF2-rel_dom"/>
    <property type="match status" value="1"/>
</dbReference>
<evidence type="ECO:0000259" key="2">
    <source>
        <dbReference type="PROSITE" id="PS51192"/>
    </source>
</evidence>
<keyword evidence="4" id="KW-0347">Helicase</keyword>
<evidence type="ECO:0000313" key="5">
    <source>
        <dbReference type="Proteomes" id="UP000069705"/>
    </source>
</evidence>
<dbReference type="PANTHER" id="PTHR45766">
    <property type="entry name" value="DNA ANNEALING HELICASE AND ENDONUCLEASE ZRANB3 FAMILY MEMBER"/>
    <property type="match status" value="1"/>
</dbReference>
<proteinExistence type="predicted"/>
<dbReference type="InterPro" id="IPR049730">
    <property type="entry name" value="SNF2/RAD54-like_C"/>
</dbReference>
<dbReference type="InterPro" id="IPR014001">
    <property type="entry name" value="Helicase_ATP-bd"/>
</dbReference>
<dbReference type="Pfam" id="PF00271">
    <property type="entry name" value="Helicase_C"/>
    <property type="match status" value="1"/>
</dbReference>
<feature type="domain" description="Helicase ATP-binding" evidence="2">
    <location>
        <begin position="261"/>
        <end position="422"/>
    </location>
</feature>
<dbReference type="SMART" id="SM00490">
    <property type="entry name" value="HELICc"/>
    <property type="match status" value="1"/>
</dbReference>
<dbReference type="Proteomes" id="UP000069705">
    <property type="component" value="Unassembled WGS sequence"/>
</dbReference>
<dbReference type="InterPro" id="IPR027417">
    <property type="entry name" value="P-loop_NTPase"/>
</dbReference>
<dbReference type="InterPro" id="IPR000330">
    <property type="entry name" value="SNF2_N"/>
</dbReference>
<evidence type="ECO:0000256" key="1">
    <source>
        <dbReference type="ARBA" id="ARBA00022801"/>
    </source>
</evidence>
<dbReference type="PROSITE" id="PS51192">
    <property type="entry name" value="HELICASE_ATP_BIND_1"/>
    <property type="match status" value="1"/>
</dbReference>
<name>A0A100WTU5_MYCFO</name>
<comment type="caution">
    <text evidence="4">The sequence shown here is derived from an EMBL/GenBank/DDBJ whole genome shotgun (WGS) entry which is preliminary data.</text>
</comment>
<dbReference type="InterPro" id="IPR001650">
    <property type="entry name" value="Helicase_C-like"/>
</dbReference>
<dbReference type="Gene3D" id="3.40.50.10810">
    <property type="entry name" value="Tandem AAA-ATPase domain"/>
    <property type="match status" value="1"/>
</dbReference>
<dbReference type="SUPFAM" id="SSF52540">
    <property type="entry name" value="P-loop containing nucleoside triphosphate hydrolases"/>
    <property type="match status" value="1"/>
</dbReference>
<dbReference type="GO" id="GO:0005524">
    <property type="term" value="F:ATP binding"/>
    <property type="evidence" value="ECO:0007669"/>
    <property type="project" value="InterPro"/>
</dbReference>
<dbReference type="GO" id="GO:0004386">
    <property type="term" value="F:helicase activity"/>
    <property type="evidence" value="ECO:0007669"/>
    <property type="project" value="UniProtKB-KW"/>
</dbReference>
<keyword evidence="4" id="KW-0067">ATP-binding</keyword>
<sequence>MRIIDNINELLGDDLKAEIRQGTKLRIAASTFSIFAFEALRKELERVDELDFVFTSPSFVAAKATDHLPKERRQFFIPSGANGESSLYGSQFEIRLRNQLTQRAIARECANWVKRKVHFRSNRTGAPMQQFVLVDDAVAYQPIQGFTSADLGYERGNAVSNMVTKLDDAPMAAQYVALFDQIWNNPAQLEDVTQAVQDHIASVYAENSPARIYFLILYNLFAEFLDDITEDVLPNDRTGYQETKVWQSLYNFQRDAATGIINKLETYNGCILADSVGLGKTFTALAVIKYYELRNKSVLVLAPKKLAENWTNYNANLTTNIFASDRFNYDVLAHTDLSRTRGESLGLRLDRINWGNYDLVVIDESHNFRNADYAEEKESRYQRLMRQVIREGVKTKVLMLSATPVNNRFNDLKNQLQLAYEGESDNLAEKLNISTTVEKVFSDAQRVFNEWSKLRAESRTADRILQMLDFDFFELLDSVTIARSRKHIQAFYDTTEIGTFPKRRHPESIRVPLSDLPNAPTFNEIFEQLQALTLAVYTPLAYVFPSRIAKYEDLYNVKGGTARSNIGQLGREQGLRKLMTVNLLKRLESSVEAFRLTLIKIELAVGSSLDRLDSHTKSATDFNTDLTDLDLDIDDEDDANVEAISFGDKIKIDLADIDIESWHRDLSNDRETLHELLDEMHKVTPAHDLKLRALRQLIEKKAAHPFNPDNRKALIFSAFADTAEYLYRELAPVLAAAGLESALVTGGAHAAKTTLGTGRDFQQVLTLFSPRSKQRHLTMPRETGELDVLIGTDVISEGQNLQDCDYLVNYDIHWNPVRIIQRFGRIDRIGSINAEIQLVNFWPDISLDEYINLKERVESRMVIADLASTADDNVLTLEDSDAAFRKEQLRKLQDEVIELEDVRSGVSITDLGLNDFRMDLLAYLKEYGDLTAAPKGLHAVVPAIPDKGLRPGVLFALHNVKADANINRGNRLHPHYLVYLDDNGNVIADHTEAKHLLDLIRTGCRPYDEPVLAVTRVFNEATREGAEMGKYSGLLTAAIRSMIEVTDERDVDSLFSDGATTALTQTIAGLDDFELVAFIAIVDRDGDGS</sequence>
<dbReference type="Gene3D" id="3.40.50.300">
    <property type="entry name" value="P-loop containing nucleotide triphosphate hydrolases"/>
    <property type="match status" value="1"/>
</dbReference>